<sequence length="175" mass="19170">MPKKHLPNILSSLRMVGAVALLLSNVPSILFGVLYIVCGISDIADGWLARKLKCVTRTGALLDSVADICFVACCAWKLLPILELPQWLWLWAGVIVAIKVVNQLSALVMYGRCCFPHTLANKWAGFLLFITVPMTLWSIAPISIAAIVATFAAIHEGCVLAREEITRQLLDTIIK</sequence>
<dbReference type="RefSeq" id="WP_081373219.1">
    <property type="nucleotide sequence ID" value="NZ_FRBD01000016.1"/>
</dbReference>
<dbReference type="GO" id="GO:0016020">
    <property type="term" value="C:membrane"/>
    <property type="evidence" value="ECO:0007669"/>
    <property type="project" value="InterPro"/>
</dbReference>
<dbReference type="Gene3D" id="1.20.120.1760">
    <property type="match status" value="1"/>
</dbReference>
<feature type="transmembrane region" description="Helical" evidence="3">
    <location>
        <begin position="59"/>
        <end position="82"/>
    </location>
</feature>
<feature type="transmembrane region" description="Helical" evidence="3">
    <location>
        <begin position="123"/>
        <end position="154"/>
    </location>
</feature>
<evidence type="ECO:0000256" key="2">
    <source>
        <dbReference type="RuleBase" id="RU003750"/>
    </source>
</evidence>
<dbReference type="AlphaFoldDB" id="A0A1M6WDJ2"/>
<accession>A0A1M6WDJ2</accession>
<dbReference type="InterPro" id="IPR000462">
    <property type="entry name" value="CDP-OH_P_trans"/>
</dbReference>
<evidence type="ECO:0000313" key="4">
    <source>
        <dbReference type="EMBL" id="SHK91842.1"/>
    </source>
</evidence>
<evidence type="ECO:0000256" key="1">
    <source>
        <dbReference type="ARBA" id="ARBA00022679"/>
    </source>
</evidence>
<feature type="transmembrane region" description="Helical" evidence="3">
    <location>
        <begin position="15"/>
        <end position="38"/>
    </location>
</feature>
<keyword evidence="3" id="KW-1133">Transmembrane helix</keyword>
<keyword evidence="3" id="KW-0812">Transmembrane</keyword>
<protein>
    <submittedName>
        <fullName evidence="4">CDP-diacylglycerol--glycerol-3-phosphate 3-phosphatidyltransferase</fullName>
    </submittedName>
</protein>
<reference evidence="4 5" key="1">
    <citation type="submission" date="2016-11" db="EMBL/GenBank/DDBJ databases">
        <authorList>
            <person name="Jaros S."/>
            <person name="Januszkiewicz K."/>
            <person name="Wedrychowicz H."/>
        </authorList>
    </citation>
    <scope>NUCLEOTIDE SEQUENCE [LARGE SCALE GENOMIC DNA]</scope>
    <source>
        <strain evidence="4 5">KHT3</strain>
    </source>
</reference>
<dbReference type="Pfam" id="PF01066">
    <property type="entry name" value="CDP-OH_P_transf"/>
    <property type="match status" value="1"/>
</dbReference>
<keyword evidence="1 2" id="KW-0808">Transferase</keyword>
<evidence type="ECO:0000256" key="3">
    <source>
        <dbReference type="SAM" id="Phobius"/>
    </source>
</evidence>
<proteinExistence type="inferred from homology"/>
<dbReference type="PROSITE" id="PS00379">
    <property type="entry name" value="CDP_ALCOHOL_P_TRANSF"/>
    <property type="match status" value="1"/>
</dbReference>
<organism evidence="4 5">
    <name type="scientific">Xylanibacter ruminicola</name>
    <name type="common">Prevotella ruminicola</name>
    <dbReference type="NCBI Taxonomy" id="839"/>
    <lineage>
        <taxon>Bacteria</taxon>
        <taxon>Pseudomonadati</taxon>
        <taxon>Bacteroidota</taxon>
        <taxon>Bacteroidia</taxon>
        <taxon>Bacteroidales</taxon>
        <taxon>Prevotellaceae</taxon>
        <taxon>Xylanibacter</taxon>
    </lineage>
</organism>
<dbReference type="InterPro" id="IPR048254">
    <property type="entry name" value="CDP_ALCOHOL_P_TRANSF_CS"/>
</dbReference>
<feature type="transmembrane region" description="Helical" evidence="3">
    <location>
        <begin position="88"/>
        <end position="111"/>
    </location>
</feature>
<dbReference type="OrthoDB" id="9785031at2"/>
<dbReference type="Proteomes" id="UP000184130">
    <property type="component" value="Unassembled WGS sequence"/>
</dbReference>
<dbReference type="GO" id="GO:0008654">
    <property type="term" value="P:phospholipid biosynthetic process"/>
    <property type="evidence" value="ECO:0007669"/>
    <property type="project" value="InterPro"/>
</dbReference>
<comment type="similarity">
    <text evidence="2">Belongs to the CDP-alcohol phosphatidyltransferase class-I family.</text>
</comment>
<gene>
    <name evidence="4" type="ORF">SAMN05216463_11651</name>
</gene>
<name>A0A1M6WDJ2_XYLRU</name>
<dbReference type="EMBL" id="FRBD01000016">
    <property type="protein sequence ID" value="SHK91842.1"/>
    <property type="molecule type" value="Genomic_DNA"/>
</dbReference>
<evidence type="ECO:0000313" key="5">
    <source>
        <dbReference type="Proteomes" id="UP000184130"/>
    </source>
</evidence>
<dbReference type="InterPro" id="IPR043130">
    <property type="entry name" value="CDP-OH_PTrfase_TM_dom"/>
</dbReference>
<dbReference type="GO" id="GO:0016780">
    <property type="term" value="F:phosphotransferase activity, for other substituted phosphate groups"/>
    <property type="evidence" value="ECO:0007669"/>
    <property type="project" value="InterPro"/>
</dbReference>
<keyword evidence="3" id="KW-0472">Membrane</keyword>